<sequence length="59" mass="6997">MVKVPLALFIVVVGMFQTPAGLWPFLVVPMWLVWEIPLMVRQLQFTRAVERDWEQLVDR</sequence>
<organism evidence="2 3">
    <name type="scientific">Cryobacterium cryoconiti</name>
    <dbReference type="NCBI Taxonomy" id="1259239"/>
    <lineage>
        <taxon>Bacteria</taxon>
        <taxon>Bacillati</taxon>
        <taxon>Actinomycetota</taxon>
        <taxon>Actinomycetes</taxon>
        <taxon>Micrococcales</taxon>
        <taxon>Microbacteriaceae</taxon>
        <taxon>Cryobacterium</taxon>
    </lineage>
</organism>
<keyword evidence="1" id="KW-1133">Transmembrane helix</keyword>
<evidence type="ECO:0000256" key="1">
    <source>
        <dbReference type="SAM" id="Phobius"/>
    </source>
</evidence>
<reference evidence="2 3" key="1">
    <citation type="submission" date="2019-03" db="EMBL/GenBank/DDBJ databases">
        <title>Genomics of glacier-inhabiting Cryobacterium strains.</title>
        <authorList>
            <person name="Liu Q."/>
            <person name="Xin Y.-H."/>
        </authorList>
    </citation>
    <scope>NUCLEOTIDE SEQUENCE [LARGE SCALE GENOMIC DNA]</scope>
    <source>
        <strain evidence="2 3">TMT1-51</strain>
    </source>
</reference>
<evidence type="ECO:0000313" key="2">
    <source>
        <dbReference type="EMBL" id="TFD29649.1"/>
    </source>
</evidence>
<keyword evidence="1" id="KW-0812">Transmembrane</keyword>
<dbReference type="EMBL" id="SOHA01000028">
    <property type="protein sequence ID" value="TFD29649.1"/>
    <property type="molecule type" value="Genomic_DNA"/>
</dbReference>
<feature type="transmembrane region" description="Helical" evidence="1">
    <location>
        <begin position="6"/>
        <end position="34"/>
    </location>
</feature>
<dbReference type="RefSeq" id="WP_134424684.1">
    <property type="nucleotide sequence ID" value="NZ_SOHA01000028.1"/>
</dbReference>
<dbReference type="OrthoDB" id="5121416at2"/>
<proteinExistence type="predicted"/>
<dbReference type="Proteomes" id="UP000297472">
    <property type="component" value="Unassembled WGS sequence"/>
</dbReference>
<protein>
    <submittedName>
        <fullName evidence="2">Uncharacterized protein</fullName>
    </submittedName>
</protein>
<gene>
    <name evidence="2" type="ORF">E3T49_09545</name>
</gene>
<accession>A0A4Y8JW93</accession>
<dbReference type="AlphaFoldDB" id="A0A4Y8JW93"/>
<name>A0A4Y8JW93_9MICO</name>
<evidence type="ECO:0000313" key="3">
    <source>
        <dbReference type="Proteomes" id="UP000297472"/>
    </source>
</evidence>
<comment type="caution">
    <text evidence="2">The sequence shown here is derived from an EMBL/GenBank/DDBJ whole genome shotgun (WGS) entry which is preliminary data.</text>
</comment>
<keyword evidence="1" id="KW-0472">Membrane</keyword>
<keyword evidence="3" id="KW-1185">Reference proteome</keyword>